<evidence type="ECO:0000256" key="7">
    <source>
        <dbReference type="SAM" id="Phobius"/>
    </source>
</evidence>
<dbReference type="SUPFAM" id="SSF54001">
    <property type="entry name" value="Cysteine proteinases"/>
    <property type="match status" value="2"/>
</dbReference>
<dbReference type="Proteomes" id="UP001159428">
    <property type="component" value="Unassembled WGS sequence"/>
</dbReference>
<dbReference type="FunFam" id="3.90.70.10:FF:000006">
    <property type="entry name" value="Cathepsin S"/>
    <property type="match status" value="2"/>
</dbReference>
<dbReference type="InterPro" id="IPR038765">
    <property type="entry name" value="Papain-like_cys_pep_sf"/>
</dbReference>
<evidence type="ECO:0000313" key="10">
    <source>
        <dbReference type="EMBL" id="CAH3134484.1"/>
    </source>
</evidence>
<comment type="similarity">
    <text evidence="1">Belongs to the peptidase C1 family.</text>
</comment>
<protein>
    <recommendedName>
        <fullName evidence="12">Cathepsin L</fullName>
    </recommendedName>
</protein>
<keyword evidence="5" id="KW-0865">Zymogen</keyword>
<keyword evidence="7" id="KW-0812">Transmembrane</keyword>
<dbReference type="InterPro" id="IPR013201">
    <property type="entry name" value="Prot_inhib_I29"/>
</dbReference>
<dbReference type="Pfam" id="PF08246">
    <property type="entry name" value="Inhibitor_I29"/>
    <property type="match status" value="2"/>
</dbReference>
<evidence type="ECO:0000256" key="4">
    <source>
        <dbReference type="ARBA" id="ARBA00022807"/>
    </source>
</evidence>
<keyword evidence="11" id="KW-1185">Reference proteome</keyword>
<dbReference type="InterPro" id="IPR000668">
    <property type="entry name" value="Peptidase_C1A_C"/>
</dbReference>
<dbReference type="GO" id="GO:0006508">
    <property type="term" value="P:proteolysis"/>
    <property type="evidence" value="ECO:0007669"/>
    <property type="project" value="UniProtKB-KW"/>
</dbReference>
<dbReference type="GO" id="GO:0008234">
    <property type="term" value="F:cysteine-type peptidase activity"/>
    <property type="evidence" value="ECO:0007669"/>
    <property type="project" value="UniProtKB-KW"/>
</dbReference>
<evidence type="ECO:0000256" key="2">
    <source>
        <dbReference type="ARBA" id="ARBA00022670"/>
    </source>
</evidence>
<keyword evidence="7" id="KW-0472">Membrane</keyword>
<dbReference type="PROSITE" id="PS00639">
    <property type="entry name" value="THIOL_PROTEASE_HIS"/>
    <property type="match status" value="2"/>
</dbReference>
<dbReference type="InterPro" id="IPR013128">
    <property type="entry name" value="Peptidase_C1A"/>
</dbReference>
<evidence type="ECO:0008006" key="12">
    <source>
        <dbReference type="Google" id="ProtNLM"/>
    </source>
</evidence>
<feature type="domain" description="Cathepsin propeptide inhibitor" evidence="9">
    <location>
        <begin position="400"/>
        <end position="457"/>
    </location>
</feature>
<sequence length="705" mass="78324">MINLQILPKISIQYLLNRFIMKCLALLAISLGISLAWPAGKQEFDALEDPSWKVWKSFHNKEYENVDEERIRNFIWQDNLKRIVSHNQAHKYKLAMNHLGDLTSREVKELLNGFKMRKSSTGSKEKSPTFLAPSNLKVPDSVDWRKEGYVTPVKSQGRCGSCWAFSSTGALEGQHFRKTGKLVSLSEQNLVDCSSAFGNSGCHGGLMDNAFKYIKSNDGVDTEISYPYQAQVGTCNFNVSDVGATDTGYMDITSGDESALQAASASVGPISVAIDASHSSFHFYHSGIYDDPSCSSTELDHGVLVVGYGNEDGQDYWLIKNSWGTAWGEEGFIKIARNQNNKCGVATAASYPLLIISKFISFFVCFRNNILIMAHSTIVLLITLFISMALSELLIKDNAWHSWKEFHNKKYESDDEESLRYTIWNENMKTIKKHNADPNSKFTLQMNHLGDMTSKEVHLTLNGYNKALKDTKSKEGPTTFLPPSNIELPDTVDWRKKGYVTEVKNQGQCGSCWAFSTTGSLEGQHFKKTGKLVSLSEQNLVDCSGKFGNHGCEGGLMDNAFKYIKANDGIDTEKSYPYKAKDEKCKFNASSVGADDTGYVDVKHGDEYALKVAVATVGPISVAIDAGHMSFQFYKEGVYNEPNCSSTELDHGVLAVGYGTTADGKDYWLVKNSWGKKWGMDGYIMMTRNKDNQCGIATDASYPLV</sequence>
<keyword evidence="3" id="KW-0378">Hydrolase</keyword>
<keyword evidence="2" id="KW-0645">Protease</keyword>
<dbReference type="PANTHER" id="PTHR12411">
    <property type="entry name" value="CYSTEINE PROTEASE FAMILY C1-RELATED"/>
    <property type="match status" value="1"/>
</dbReference>
<dbReference type="PROSITE" id="PS00139">
    <property type="entry name" value="THIOL_PROTEASE_CYS"/>
    <property type="match status" value="2"/>
</dbReference>
<reference evidence="10 11" key="1">
    <citation type="submission" date="2022-05" db="EMBL/GenBank/DDBJ databases">
        <authorList>
            <consortium name="Genoscope - CEA"/>
            <person name="William W."/>
        </authorList>
    </citation>
    <scope>NUCLEOTIDE SEQUENCE [LARGE SCALE GENOMIC DNA]</scope>
</reference>
<name>A0AAU9X2X2_9CNID</name>
<feature type="domain" description="Peptidase C1A papain C-terminal" evidence="8">
    <location>
        <begin position="138"/>
        <end position="353"/>
    </location>
</feature>
<dbReference type="PRINTS" id="PR00705">
    <property type="entry name" value="PAPAIN"/>
</dbReference>
<dbReference type="InterPro" id="IPR025661">
    <property type="entry name" value="Pept_asp_AS"/>
</dbReference>
<evidence type="ECO:0000256" key="1">
    <source>
        <dbReference type="ARBA" id="ARBA00008455"/>
    </source>
</evidence>
<feature type="domain" description="Cathepsin propeptide inhibitor" evidence="9">
    <location>
        <begin position="52"/>
        <end position="107"/>
    </location>
</feature>
<evidence type="ECO:0000313" key="11">
    <source>
        <dbReference type="Proteomes" id="UP001159428"/>
    </source>
</evidence>
<evidence type="ECO:0000256" key="5">
    <source>
        <dbReference type="ARBA" id="ARBA00023145"/>
    </source>
</evidence>
<keyword evidence="7" id="KW-1133">Transmembrane helix</keyword>
<dbReference type="InterPro" id="IPR000169">
    <property type="entry name" value="Pept_cys_AS"/>
</dbReference>
<keyword evidence="4" id="KW-0788">Thiol protease</keyword>
<dbReference type="CDD" id="cd02248">
    <property type="entry name" value="Peptidase_C1A"/>
    <property type="match status" value="2"/>
</dbReference>
<feature type="transmembrane region" description="Helical" evidence="7">
    <location>
        <begin position="348"/>
        <end position="366"/>
    </location>
</feature>
<dbReference type="EMBL" id="CALNXJ010000028">
    <property type="protein sequence ID" value="CAH3134484.1"/>
    <property type="molecule type" value="Genomic_DNA"/>
</dbReference>
<dbReference type="AlphaFoldDB" id="A0AAU9X2X2"/>
<dbReference type="PROSITE" id="PS00640">
    <property type="entry name" value="THIOL_PROTEASE_ASN"/>
    <property type="match status" value="2"/>
</dbReference>
<evidence type="ECO:0000256" key="3">
    <source>
        <dbReference type="ARBA" id="ARBA00022801"/>
    </source>
</evidence>
<organism evidence="10 11">
    <name type="scientific">Pocillopora meandrina</name>
    <dbReference type="NCBI Taxonomy" id="46732"/>
    <lineage>
        <taxon>Eukaryota</taxon>
        <taxon>Metazoa</taxon>
        <taxon>Cnidaria</taxon>
        <taxon>Anthozoa</taxon>
        <taxon>Hexacorallia</taxon>
        <taxon>Scleractinia</taxon>
        <taxon>Astrocoeniina</taxon>
        <taxon>Pocilloporidae</taxon>
        <taxon>Pocillopora</taxon>
    </lineage>
</organism>
<proteinExistence type="inferred from homology"/>
<feature type="transmembrane region" description="Helical" evidence="7">
    <location>
        <begin position="378"/>
        <end position="395"/>
    </location>
</feature>
<dbReference type="SMART" id="SM00848">
    <property type="entry name" value="Inhibitor_I29"/>
    <property type="match status" value="2"/>
</dbReference>
<accession>A0AAU9X2X2</accession>
<dbReference type="SMART" id="SM00645">
    <property type="entry name" value="Pept_C1"/>
    <property type="match status" value="2"/>
</dbReference>
<gene>
    <name evidence="10" type="ORF">PMEA_00015486</name>
</gene>
<dbReference type="Gene3D" id="3.90.70.10">
    <property type="entry name" value="Cysteine proteinases"/>
    <property type="match status" value="2"/>
</dbReference>
<dbReference type="Pfam" id="PF00112">
    <property type="entry name" value="Peptidase_C1"/>
    <property type="match status" value="2"/>
</dbReference>
<dbReference type="InterPro" id="IPR025660">
    <property type="entry name" value="Pept_his_AS"/>
</dbReference>
<dbReference type="InterPro" id="IPR039417">
    <property type="entry name" value="Peptidase_C1A_papain-like"/>
</dbReference>
<evidence type="ECO:0000259" key="9">
    <source>
        <dbReference type="SMART" id="SM00848"/>
    </source>
</evidence>
<keyword evidence="6" id="KW-1015">Disulfide bond</keyword>
<evidence type="ECO:0000256" key="6">
    <source>
        <dbReference type="ARBA" id="ARBA00023157"/>
    </source>
</evidence>
<feature type="domain" description="Peptidase C1A papain C-terminal" evidence="8">
    <location>
        <begin position="488"/>
        <end position="704"/>
    </location>
</feature>
<evidence type="ECO:0000259" key="8">
    <source>
        <dbReference type="SMART" id="SM00645"/>
    </source>
</evidence>
<comment type="caution">
    <text evidence="10">The sequence shown here is derived from an EMBL/GenBank/DDBJ whole genome shotgun (WGS) entry which is preliminary data.</text>
</comment>